<dbReference type="Proteomes" id="UP000269721">
    <property type="component" value="Unassembled WGS sequence"/>
</dbReference>
<dbReference type="EMBL" id="KZ997460">
    <property type="protein sequence ID" value="RKO87383.1"/>
    <property type="molecule type" value="Genomic_DNA"/>
</dbReference>
<sequence length="182" mass="20417">MYVRPMVEDDFDHPDAGHKSIYAYDDKDNMEKMSTSAFKPKQSLGLNNKYADLFGNNAENGIDLSTVTNSNINNSNSNVKNSDIANNDKISTSSRNNVNVEKQIQADVDCHVKNLDKTENATGIVNNYDDNAKEENDDNNEMSFSICLPGFRHFNREITWLNALSVSFTNMTRVVGAAMMMK</sequence>
<keyword evidence="2" id="KW-1185">Reference proteome</keyword>
<name>A0A4P9W7L3_9FUNG</name>
<evidence type="ECO:0000313" key="1">
    <source>
        <dbReference type="EMBL" id="RKO87383.1"/>
    </source>
</evidence>
<accession>A0A4P9W7L3</accession>
<organism evidence="1 2">
    <name type="scientific">Blyttiomyces helicus</name>
    <dbReference type="NCBI Taxonomy" id="388810"/>
    <lineage>
        <taxon>Eukaryota</taxon>
        <taxon>Fungi</taxon>
        <taxon>Fungi incertae sedis</taxon>
        <taxon>Chytridiomycota</taxon>
        <taxon>Chytridiomycota incertae sedis</taxon>
        <taxon>Chytridiomycetes</taxon>
        <taxon>Chytridiomycetes incertae sedis</taxon>
        <taxon>Blyttiomyces</taxon>
    </lineage>
</organism>
<proteinExistence type="predicted"/>
<dbReference type="AlphaFoldDB" id="A0A4P9W7L3"/>
<feature type="non-terminal residue" evidence="1">
    <location>
        <position position="182"/>
    </location>
</feature>
<protein>
    <submittedName>
        <fullName evidence="1">Uncharacterized protein</fullName>
    </submittedName>
</protein>
<reference evidence="2" key="1">
    <citation type="journal article" date="2018" name="Nat. Microbiol.">
        <title>Leveraging single-cell genomics to expand the fungal tree of life.</title>
        <authorList>
            <person name="Ahrendt S.R."/>
            <person name="Quandt C.A."/>
            <person name="Ciobanu D."/>
            <person name="Clum A."/>
            <person name="Salamov A."/>
            <person name="Andreopoulos B."/>
            <person name="Cheng J.F."/>
            <person name="Woyke T."/>
            <person name="Pelin A."/>
            <person name="Henrissat B."/>
            <person name="Reynolds N.K."/>
            <person name="Benny G.L."/>
            <person name="Smith M.E."/>
            <person name="James T.Y."/>
            <person name="Grigoriev I.V."/>
        </authorList>
    </citation>
    <scope>NUCLEOTIDE SEQUENCE [LARGE SCALE GENOMIC DNA]</scope>
</reference>
<evidence type="ECO:0000313" key="2">
    <source>
        <dbReference type="Proteomes" id="UP000269721"/>
    </source>
</evidence>
<gene>
    <name evidence="1" type="ORF">BDK51DRAFT_26754</name>
</gene>